<protein>
    <recommendedName>
        <fullName evidence="4">Outer membrane protein beta-barrel domain-containing protein</fullName>
    </recommendedName>
</protein>
<feature type="chain" id="PRO_5039633848" description="Outer membrane protein beta-barrel domain-containing protein" evidence="1">
    <location>
        <begin position="22"/>
        <end position="170"/>
    </location>
</feature>
<evidence type="ECO:0000313" key="2">
    <source>
        <dbReference type="EMBL" id="MBO8442575.1"/>
    </source>
</evidence>
<organism evidence="2 3">
    <name type="scientific">Candidatus Aphodenecus pullistercoris</name>
    <dbReference type="NCBI Taxonomy" id="2840669"/>
    <lineage>
        <taxon>Bacteria</taxon>
        <taxon>Pseudomonadati</taxon>
        <taxon>Spirochaetota</taxon>
        <taxon>Spirochaetia</taxon>
        <taxon>Spirochaetales</taxon>
        <taxon>Candidatus Aphodenecus</taxon>
    </lineage>
</organism>
<dbReference type="Proteomes" id="UP000823633">
    <property type="component" value="Unassembled WGS sequence"/>
</dbReference>
<reference evidence="2" key="2">
    <citation type="journal article" date="2021" name="PeerJ">
        <title>Extensive microbial diversity within the chicken gut microbiome revealed by metagenomics and culture.</title>
        <authorList>
            <person name="Gilroy R."/>
            <person name="Ravi A."/>
            <person name="Getino M."/>
            <person name="Pursley I."/>
            <person name="Horton D.L."/>
            <person name="Alikhan N.F."/>
            <person name="Baker D."/>
            <person name="Gharbi K."/>
            <person name="Hall N."/>
            <person name="Watson M."/>
            <person name="Adriaenssens E.M."/>
            <person name="Foster-Nyarko E."/>
            <person name="Jarju S."/>
            <person name="Secka A."/>
            <person name="Antonio M."/>
            <person name="Oren A."/>
            <person name="Chaudhuri R.R."/>
            <person name="La Ragione R."/>
            <person name="Hildebrand F."/>
            <person name="Pallen M.J."/>
        </authorList>
    </citation>
    <scope>NUCLEOTIDE SEQUENCE</scope>
    <source>
        <strain evidence="2">11167</strain>
    </source>
</reference>
<keyword evidence="1" id="KW-0732">Signal</keyword>
<evidence type="ECO:0000313" key="3">
    <source>
        <dbReference type="Proteomes" id="UP000823633"/>
    </source>
</evidence>
<comment type="caution">
    <text evidence="2">The sequence shown here is derived from an EMBL/GenBank/DDBJ whole genome shotgun (WGS) entry which is preliminary data.</text>
</comment>
<name>A0A9D9H676_9SPIR</name>
<accession>A0A9D9H676</accession>
<dbReference type="AlphaFoldDB" id="A0A9D9H676"/>
<gene>
    <name evidence="2" type="ORF">IAC42_02285</name>
</gene>
<proteinExistence type="predicted"/>
<evidence type="ECO:0000256" key="1">
    <source>
        <dbReference type="SAM" id="SignalP"/>
    </source>
</evidence>
<sequence>MKKKIALVALIFAMLVTPAFAIGGVSDDNSFGIGLNLGNNTGVGMRFGFGDFDVLANVGLAAFSLNSSGLGLGGDAAFSWNFYTIDGGRALEFPLTVGAGVSSSFFFGEKTTVNLSVLFPVGIEYNFDQLDPDVPITVYFRLAPGFTVLKANNPDVSFEMSAYLGALWNF</sequence>
<dbReference type="EMBL" id="JADIMU010000016">
    <property type="protein sequence ID" value="MBO8442575.1"/>
    <property type="molecule type" value="Genomic_DNA"/>
</dbReference>
<evidence type="ECO:0008006" key="4">
    <source>
        <dbReference type="Google" id="ProtNLM"/>
    </source>
</evidence>
<feature type="signal peptide" evidence="1">
    <location>
        <begin position="1"/>
        <end position="21"/>
    </location>
</feature>
<reference evidence="2" key="1">
    <citation type="submission" date="2020-10" db="EMBL/GenBank/DDBJ databases">
        <authorList>
            <person name="Gilroy R."/>
        </authorList>
    </citation>
    <scope>NUCLEOTIDE SEQUENCE</scope>
    <source>
        <strain evidence="2">11167</strain>
    </source>
</reference>